<dbReference type="SMART" id="SM00382">
    <property type="entry name" value="AAA"/>
    <property type="match status" value="1"/>
</dbReference>
<name>A0ABU3X8Q2_9BACI</name>
<sequence length="322" mass="36274">MSREILVDVKDVQKYFPLSKGWFKTKSYVRAVDNISFSINRGETFGLVGESGCGKSTTGRLINGLIKADNGEIFFDGKNLLGLPEKKWKKYRQKMQMVFQDPFASLSPRMRVKDIVMEPLTIHFPKMSSKEKLERVIELLGKCGIDEFHLNKFPHEFSGGQRQRISIARALILQPELIIADEAVSALDVSIQSQILNLMKDLQDEYKLTYLFISHDLSVVEHISDRVGVMYLGNLVEVAPKSKTFNDPKHPYTKSLLSSIPKPDPKLKRKKILLSGEIPSASNPPSGCKFHTRCPVVMDVCKKKVPQAVNLGEGHSVACHLY</sequence>
<evidence type="ECO:0000256" key="3">
    <source>
        <dbReference type="ARBA" id="ARBA00022741"/>
    </source>
</evidence>
<dbReference type="CDD" id="cd03257">
    <property type="entry name" value="ABC_NikE_OppD_transporters"/>
    <property type="match status" value="1"/>
</dbReference>
<dbReference type="PROSITE" id="PS50893">
    <property type="entry name" value="ABC_TRANSPORTER_2"/>
    <property type="match status" value="1"/>
</dbReference>
<feature type="domain" description="ABC transporter" evidence="5">
    <location>
        <begin position="7"/>
        <end position="257"/>
    </location>
</feature>
<dbReference type="InterPro" id="IPR003593">
    <property type="entry name" value="AAA+_ATPase"/>
</dbReference>
<dbReference type="InterPro" id="IPR003439">
    <property type="entry name" value="ABC_transporter-like_ATP-bd"/>
</dbReference>
<dbReference type="NCBIfam" id="TIGR01727">
    <property type="entry name" value="oligo_HPY"/>
    <property type="match status" value="1"/>
</dbReference>
<dbReference type="RefSeq" id="WP_317121507.1">
    <property type="nucleotide sequence ID" value="NZ_JAWJBA010000002.1"/>
</dbReference>
<evidence type="ECO:0000313" key="7">
    <source>
        <dbReference type="Proteomes" id="UP001287282"/>
    </source>
</evidence>
<dbReference type="InterPro" id="IPR027417">
    <property type="entry name" value="P-loop_NTPase"/>
</dbReference>
<dbReference type="Pfam" id="PF00005">
    <property type="entry name" value="ABC_tran"/>
    <property type="match status" value="1"/>
</dbReference>
<keyword evidence="4 6" id="KW-0067">ATP-binding</keyword>
<keyword evidence="7" id="KW-1185">Reference proteome</keyword>
<organism evidence="6 7">
    <name type="scientific">Alkalihalophilus lindianensis</name>
    <dbReference type="NCBI Taxonomy" id="1630542"/>
    <lineage>
        <taxon>Bacteria</taxon>
        <taxon>Bacillati</taxon>
        <taxon>Bacillota</taxon>
        <taxon>Bacilli</taxon>
        <taxon>Bacillales</taxon>
        <taxon>Bacillaceae</taxon>
        <taxon>Alkalihalophilus</taxon>
    </lineage>
</organism>
<dbReference type="EMBL" id="JAWJBA010000002">
    <property type="protein sequence ID" value="MDV2684267.1"/>
    <property type="molecule type" value="Genomic_DNA"/>
</dbReference>
<keyword evidence="2" id="KW-0813">Transport</keyword>
<evidence type="ECO:0000256" key="4">
    <source>
        <dbReference type="ARBA" id="ARBA00022840"/>
    </source>
</evidence>
<evidence type="ECO:0000313" key="6">
    <source>
        <dbReference type="EMBL" id="MDV2684267.1"/>
    </source>
</evidence>
<gene>
    <name evidence="6" type="ORF">RYX56_07785</name>
</gene>
<comment type="caution">
    <text evidence="6">The sequence shown here is derived from an EMBL/GenBank/DDBJ whole genome shotgun (WGS) entry which is preliminary data.</text>
</comment>
<dbReference type="SUPFAM" id="SSF52540">
    <property type="entry name" value="P-loop containing nucleoside triphosphate hydrolases"/>
    <property type="match status" value="1"/>
</dbReference>
<keyword evidence="3" id="KW-0547">Nucleotide-binding</keyword>
<dbReference type="InterPro" id="IPR050319">
    <property type="entry name" value="ABC_transp_ATP-bind"/>
</dbReference>
<dbReference type="Pfam" id="PF08352">
    <property type="entry name" value="oligo_HPY"/>
    <property type="match status" value="1"/>
</dbReference>
<accession>A0ABU3X8Q2</accession>
<dbReference type="PROSITE" id="PS00211">
    <property type="entry name" value="ABC_TRANSPORTER_1"/>
    <property type="match status" value="1"/>
</dbReference>
<dbReference type="Proteomes" id="UP001287282">
    <property type="component" value="Unassembled WGS sequence"/>
</dbReference>
<dbReference type="InterPro" id="IPR013563">
    <property type="entry name" value="Oligopep_ABC_C"/>
</dbReference>
<dbReference type="InterPro" id="IPR017871">
    <property type="entry name" value="ABC_transporter-like_CS"/>
</dbReference>
<protein>
    <submittedName>
        <fullName evidence="6">ATP-binding cassette domain-containing protein</fullName>
    </submittedName>
</protein>
<dbReference type="GO" id="GO:0005524">
    <property type="term" value="F:ATP binding"/>
    <property type="evidence" value="ECO:0007669"/>
    <property type="project" value="UniProtKB-KW"/>
</dbReference>
<comment type="similarity">
    <text evidence="1">Belongs to the ABC transporter superfamily.</text>
</comment>
<evidence type="ECO:0000256" key="2">
    <source>
        <dbReference type="ARBA" id="ARBA00022448"/>
    </source>
</evidence>
<reference evidence="6 7" key="1">
    <citation type="submission" date="2023-10" db="EMBL/GenBank/DDBJ databases">
        <title>Screening of Alkalihalobacillus lindianensis BZ-TG-R113 and Its Alleviation of Salt Stress on Rapeseed Growth.</title>
        <authorList>
            <person name="Zhao B."/>
            <person name="Guo T."/>
        </authorList>
    </citation>
    <scope>NUCLEOTIDE SEQUENCE [LARGE SCALE GENOMIC DNA]</scope>
    <source>
        <strain evidence="6 7">BZ-TG-R113</strain>
    </source>
</reference>
<evidence type="ECO:0000259" key="5">
    <source>
        <dbReference type="PROSITE" id="PS50893"/>
    </source>
</evidence>
<dbReference type="PANTHER" id="PTHR43776">
    <property type="entry name" value="TRANSPORT ATP-BINDING PROTEIN"/>
    <property type="match status" value="1"/>
</dbReference>
<dbReference type="Gene3D" id="3.40.50.300">
    <property type="entry name" value="P-loop containing nucleotide triphosphate hydrolases"/>
    <property type="match status" value="1"/>
</dbReference>
<evidence type="ECO:0000256" key="1">
    <source>
        <dbReference type="ARBA" id="ARBA00005417"/>
    </source>
</evidence>
<proteinExistence type="inferred from homology"/>